<organism evidence="3 4">
    <name type="scientific">Candidatus Eisenbergiella intestinigallinarum</name>
    <dbReference type="NCBI Taxonomy" id="2838549"/>
    <lineage>
        <taxon>Bacteria</taxon>
        <taxon>Bacillati</taxon>
        <taxon>Bacillota</taxon>
        <taxon>Clostridia</taxon>
        <taxon>Lachnospirales</taxon>
        <taxon>Lachnospiraceae</taxon>
        <taxon>Eisenbergiella</taxon>
    </lineage>
</organism>
<reference evidence="3" key="1">
    <citation type="journal article" date="2021" name="PeerJ">
        <title>Extensive microbial diversity within the chicken gut microbiome revealed by metagenomics and culture.</title>
        <authorList>
            <person name="Gilroy R."/>
            <person name="Ravi A."/>
            <person name="Getino M."/>
            <person name="Pursley I."/>
            <person name="Horton D.L."/>
            <person name="Alikhan N.F."/>
            <person name="Baker D."/>
            <person name="Gharbi K."/>
            <person name="Hall N."/>
            <person name="Watson M."/>
            <person name="Adriaenssens E.M."/>
            <person name="Foster-Nyarko E."/>
            <person name="Jarju S."/>
            <person name="Secka A."/>
            <person name="Antonio M."/>
            <person name="Oren A."/>
            <person name="Chaudhuri R.R."/>
            <person name="La Ragione R."/>
            <person name="Hildebrand F."/>
            <person name="Pallen M.J."/>
        </authorList>
    </citation>
    <scope>NUCLEOTIDE SEQUENCE</scope>
    <source>
        <strain evidence="3">ChiBcec1-1630</strain>
    </source>
</reference>
<evidence type="ECO:0000256" key="1">
    <source>
        <dbReference type="SAM" id="MobiDB-lite"/>
    </source>
</evidence>
<evidence type="ECO:0000313" key="3">
    <source>
        <dbReference type="EMBL" id="HJC86497.1"/>
    </source>
</evidence>
<dbReference type="Proteomes" id="UP000823922">
    <property type="component" value="Unassembled WGS sequence"/>
</dbReference>
<gene>
    <name evidence="3" type="ORF">H9926_00570</name>
</gene>
<evidence type="ECO:0000256" key="2">
    <source>
        <dbReference type="SAM" id="Phobius"/>
    </source>
</evidence>
<feature type="transmembrane region" description="Helical" evidence="2">
    <location>
        <begin position="108"/>
        <end position="140"/>
    </location>
</feature>
<feature type="transmembrane region" description="Helical" evidence="2">
    <location>
        <begin position="20"/>
        <end position="41"/>
    </location>
</feature>
<feature type="compositionally biased region" description="Basic and acidic residues" evidence="1">
    <location>
        <begin position="196"/>
        <end position="213"/>
    </location>
</feature>
<keyword evidence="2" id="KW-0472">Membrane</keyword>
<keyword evidence="2" id="KW-0812">Transmembrane</keyword>
<feature type="transmembrane region" description="Helical" evidence="2">
    <location>
        <begin position="47"/>
        <end position="73"/>
    </location>
</feature>
<dbReference type="AlphaFoldDB" id="A0A9D2QI70"/>
<protein>
    <submittedName>
        <fullName evidence="3">Uncharacterized protein</fullName>
    </submittedName>
</protein>
<accession>A0A9D2QI70</accession>
<sequence>MYYDTQSAPRPDNGGKTKVWKIIALVLLLLCALPVLIPAALCVGGGVLVMALCVAGAALTAVLCVAGGVICAGLCVLGGLLCLALLQLAALIGIGFGVVLLFQTPASGLAILGVSLLITGAGALCWIALWQLVVLLVKGFRTLVNWIRRRLFGRREAERKERGAQTVQDAQAVNHGFGSENFGKNMPETETTAADEEIRTDITEVGKGADEDE</sequence>
<name>A0A9D2QI70_9FIRM</name>
<reference evidence="3" key="2">
    <citation type="submission" date="2021-04" db="EMBL/GenBank/DDBJ databases">
        <authorList>
            <person name="Gilroy R."/>
        </authorList>
    </citation>
    <scope>NUCLEOTIDE SEQUENCE</scope>
    <source>
        <strain evidence="3">ChiBcec1-1630</strain>
    </source>
</reference>
<feature type="region of interest" description="Disordered" evidence="1">
    <location>
        <begin position="175"/>
        <end position="213"/>
    </location>
</feature>
<evidence type="ECO:0000313" key="4">
    <source>
        <dbReference type="Proteomes" id="UP000823922"/>
    </source>
</evidence>
<dbReference type="EMBL" id="DWVS01000019">
    <property type="protein sequence ID" value="HJC86497.1"/>
    <property type="molecule type" value="Genomic_DNA"/>
</dbReference>
<proteinExistence type="predicted"/>
<feature type="transmembrane region" description="Helical" evidence="2">
    <location>
        <begin position="80"/>
        <end position="102"/>
    </location>
</feature>
<keyword evidence="2" id="KW-1133">Transmembrane helix</keyword>
<comment type="caution">
    <text evidence="3">The sequence shown here is derived from an EMBL/GenBank/DDBJ whole genome shotgun (WGS) entry which is preliminary data.</text>
</comment>